<dbReference type="PROSITE" id="PS50180">
    <property type="entry name" value="GAE"/>
    <property type="match status" value="1"/>
</dbReference>
<dbReference type="GO" id="GO:0016192">
    <property type="term" value="P:vesicle-mediated transport"/>
    <property type="evidence" value="ECO:0007669"/>
    <property type="project" value="InterPro"/>
</dbReference>
<dbReference type="SUPFAM" id="SSF48371">
    <property type="entry name" value="ARM repeat"/>
    <property type="match status" value="1"/>
</dbReference>
<gene>
    <name evidence="11" type="ORF">DYB37_001481</name>
</gene>
<dbReference type="InterPro" id="IPR013041">
    <property type="entry name" value="Clathrin_app_Ig-like_sf"/>
</dbReference>
<evidence type="ECO:0000313" key="11">
    <source>
        <dbReference type="EMBL" id="RHZ17285.1"/>
    </source>
</evidence>
<evidence type="ECO:0000259" key="10">
    <source>
        <dbReference type="PROSITE" id="PS50180"/>
    </source>
</evidence>
<dbReference type="PANTHER" id="PTHR22780">
    <property type="entry name" value="ADAPTIN, ALPHA/GAMMA/EPSILON"/>
    <property type="match status" value="1"/>
</dbReference>
<dbReference type="EMBL" id="QUTH01003795">
    <property type="protein sequence ID" value="RHZ17285.1"/>
    <property type="molecule type" value="Genomic_DNA"/>
</dbReference>
<keyword evidence="6 8" id="KW-0333">Golgi apparatus</keyword>
<keyword evidence="7 8" id="KW-0472">Membrane</keyword>
<evidence type="ECO:0000256" key="9">
    <source>
        <dbReference type="SAM" id="MobiDB-lite"/>
    </source>
</evidence>
<keyword evidence="8" id="KW-0968">Cytoplasmic vesicle</keyword>
<evidence type="ECO:0000313" key="12">
    <source>
        <dbReference type="Proteomes" id="UP000285430"/>
    </source>
</evidence>
<dbReference type="InterPro" id="IPR017107">
    <property type="entry name" value="AP1_complex_gsu"/>
</dbReference>
<keyword evidence="4 8" id="KW-0813">Transport</keyword>
<dbReference type="PIRSF" id="PIRSF037094">
    <property type="entry name" value="AP1_complex_gamma"/>
    <property type="match status" value="1"/>
</dbReference>
<dbReference type="InterPro" id="IPR008153">
    <property type="entry name" value="GAE_dom"/>
</dbReference>
<dbReference type="InterPro" id="IPR011989">
    <property type="entry name" value="ARM-like"/>
</dbReference>
<dbReference type="Pfam" id="PF01602">
    <property type="entry name" value="Adaptin_N"/>
    <property type="match status" value="3"/>
</dbReference>
<evidence type="ECO:0000256" key="3">
    <source>
        <dbReference type="ARBA" id="ARBA00006613"/>
    </source>
</evidence>
<dbReference type="InterPro" id="IPR050840">
    <property type="entry name" value="Adaptor_Complx_Large_Subunit"/>
</dbReference>
<dbReference type="GO" id="GO:0006886">
    <property type="term" value="P:intracellular protein transport"/>
    <property type="evidence" value="ECO:0007669"/>
    <property type="project" value="UniProtKB-UniRule"/>
</dbReference>
<dbReference type="Gene3D" id="1.25.10.10">
    <property type="entry name" value="Leucine-rich Repeat Variant"/>
    <property type="match status" value="1"/>
</dbReference>
<evidence type="ECO:0000256" key="8">
    <source>
        <dbReference type="PIRNR" id="PIRNR037094"/>
    </source>
</evidence>
<reference evidence="11 12" key="1">
    <citation type="submission" date="2018-08" db="EMBL/GenBank/DDBJ databases">
        <title>Aphanomyces genome sequencing and annotation.</title>
        <authorList>
            <person name="Minardi D."/>
            <person name="Oidtmann B."/>
            <person name="Van Der Giezen M."/>
            <person name="Studholme D.J."/>
        </authorList>
    </citation>
    <scope>NUCLEOTIDE SEQUENCE [LARGE SCALE GENOMIC DNA]</scope>
    <source>
        <strain evidence="11 12">Da</strain>
    </source>
</reference>
<dbReference type="InterPro" id="IPR002553">
    <property type="entry name" value="Clathrin/coatomer_adapt-like_N"/>
</dbReference>
<accession>A0A418EQN2</accession>
<dbReference type="VEuPathDB" id="FungiDB:H257_09709"/>
<dbReference type="Gene3D" id="2.60.40.1230">
    <property type="match status" value="1"/>
</dbReference>
<evidence type="ECO:0000256" key="6">
    <source>
        <dbReference type="ARBA" id="ARBA00023034"/>
    </source>
</evidence>
<evidence type="ECO:0000256" key="5">
    <source>
        <dbReference type="ARBA" id="ARBA00022927"/>
    </source>
</evidence>
<comment type="similarity">
    <text evidence="3 8">Belongs to the adaptor complexes large subunit family.</text>
</comment>
<dbReference type="Proteomes" id="UP000285430">
    <property type="component" value="Unassembled WGS sequence"/>
</dbReference>
<sequence length="906" mass="99851">MSIKLRDLIRNVRACKTAAEERAVIAKESALIRTAFKDNDKQYRHRNVAKLLFIHMLGYPSHFGQMECLKLIAANNFSEKRIGYLGLMLLLTDQEEVLTLVTNSLKNDLNHVNPFVVGLSLTAVGNIASVRRSLPFVGDRSISSNLALHHLQPDMARDLITDIDKHLKSDNHFLRKKAALACIRVFRQVPELVEDFVEPILDLLRSKNHAVLLTGVQLIVDLLTIDRDVHGAYFKGIVPALVRELRNLLSNNYTPEYDVSGIVDPFLQVNILSCLRLLGRDNEDASEAMNDVLAQVATNTETSKNAGNAILYECVSTIMSIQSESGLKVLAINILGRFLLNRDNNIRYVALNTLSKVIAEDAPAVQRHRNTIVDCLKDPDLSIRQRALELIYALVNESNIQAVRTIYAVDRYAPTQRWHIDTLITMLSIAGSILPDEHISSSLIVLIQKNPALHVYVVHKLFWALHEDTAQLALAHVALWCIGEYGHALCASDPPADEETLQGKTRVDEAVVVALITTVRCLLEPQWASIRGDILAPMPLIDMTRVRTRQSQLLAFSAPATSADFDDMPTTASSTPEAPPAPTNLLDLDDIFGTTTPAAASTSAPPAAAAAAAPTIDLLADLFSPAPAASPAPPAVVPSSSSSQLLDIFGGPPPAPIATAVQPPGQHIRVYEKNGLTLDIDLSKPNSSDPSISHILCLFTNASAYQLDNFVFQAAFPKKPVMMRIKLEFTINGTKIEDMATVNANGSSNCPLYWSGEIFGWMDAYYLTTLSHNLANDRPVVAPLEGVWAQSYFIDAVNTRVQLISASTPSSQVVVDLFAPALAIQKDYSNTFTLLRVQSTYAISLLYTRRADLETIIPILRSPMASPDSLLTQYCWLDFNKTRETAHTDARQARYRDRYRLNAAVY</sequence>
<name>A0A418EQN2_APHAT</name>
<feature type="domain" description="GAE" evidence="10">
    <location>
        <begin position="663"/>
        <end position="779"/>
    </location>
</feature>
<organism evidence="11 12">
    <name type="scientific">Aphanomyces astaci</name>
    <name type="common">Crayfish plague agent</name>
    <dbReference type="NCBI Taxonomy" id="112090"/>
    <lineage>
        <taxon>Eukaryota</taxon>
        <taxon>Sar</taxon>
        <taxon>Stramenopiles</taxon>
        <taxon>Oomycota</taxon>
        <taxon>Saprolegniomycetes</taxon>
        <taxon>Saprolegniales</taxon>
        <taxon>Verrucalvaceae</taxon>
        <taxon>Aphanomyces</taxon>
    </lineage>
</organism>
<proteinExistence type="inferred from homology"/>
<protein>
    <recommendedName>
        <fullName evidence="8">AP-1 complex subunit gamma</fullName>
    </recommendedName>
</protein>
<evidence type="ECO:0000256" key="4">
    <source>
        <dbReference type="ARBA" id="ARBA00022448"/>
    </source>
</evidence>
<evidence type="ECO:0000256" key="2">
    <source>
        <dbReference type="ARBA" id="ARBA00004555"/>
    </source>
</evidence>
<dbReference type="InterPro" id="IPR016024">
    <property type="entry name" value="ARM-type_fold"/>
</dbReference>
<dbReference type="SUPFAM" id="SSF49348">
    <property type="entry name" value="Clathrin adaptor appendage domain"/>
    <property type="match status" value="1"/>
</dbReference>
<feature type="region of interest" description="Disordered" evidence="9">
    <location>
        <begin position="565"/>
        <end position="589"/>
    </location>
</feature>
<evidence type="ECO:0000256" key="7">
    <source>
        <dbReference type="ARBA" id="ARBA00023136"/>
    </source>
</evidence>
<dbReference type="AlphaFoldDB" id="A0A418EQN2"/>
<dbReference type="VEuPathDB" id="FungiDB:H257_09710"/>
<dbReference type="GO" id="GO:0030121">
    <property type="term" value="C:AP-1 adaptor complex"/>
    <property type="evidence" value="ECO:0007669"/>
    <property type="project" value="InterPro"/>
</dbReference>
<comment type="subcellular location">
    <subcellularLocation>
        <location evidence="1">Endomembrane system</location>
    </subcellularLocation>
    <subcellularLocation>
        <location evidence="2">Golgi apparatus</location>
    </subcellularLocation>
</comment>
<evidence type="ECO:0000256" key="1">
    <source>
        <dbReference type="ARBA" id="ARBA00004308"/>
    </source>
</evidence>
<comment type="caution">
    <text evidence="11">The sequence shown here is derived from an EMBL/GenBank/DDBJ whole genome shotgun (WGS) entry which is preliminary data.</text>
</comment>
<keyword evidence="5 8" id="KW-0653">Protein transport</keyword>